<evidence type="ECO:0000256" key="1">
    <source>
        <dbReference type="SAM" id="MobiDB-lite"/>
    </source>
</evidence>
<proteinExistence type="predicted"/>
<feature type="region of interest" description="Disordered" evidence="1">
    <location>
        <begin position="280"/>
        <end position="304"/>
    </location>
</feature>
<feature type="compositionally biased region" description="Basic residues" evidence="1">
    <location>
        <begin position="288"/>
        <end position="297"/>
    </location>
</feature>
<sequence length="332" mass="36614">MTDLTYRAKDQKNAHRSGYSTGAFPPSNDNASSASALTNIFEVDTAFGTVAEPFNESNEAAVLSDSPPWRPSFLNALPSSTGSSSINQTVNGPIIAPPDDVEFQSTPSAVSDILSLSCTPKEAPEVPLDVQEKIKQQYILFPGLAELILSPVAVARLPGLAVAELWTKGDVNRRPDFDKHLHSPIPANLLDQESSCNAGPSRLMGHSDLNTVAGHNSGNLEEQQTDIPYYLPTQEARYVSHNTNHPEDTRGSSSNQVIVEQTTLESPQNHWRREADLPYIPREPSHGVQRRWGRGKQQRTGDLRVDEPLRFTAYRRLYPNRPMLGPQDPDED</sequence>
<dbReference type="AlphaFoldDB" id="A0A8H7XNU0"/>
<evidence type="ECO:0000313" key="2">
    <source>
        <dbReference type="EMBL" id="KAG5165040.1"/>
    </source>
</evidence>
<reference evidence="2" key="1">
    <citation type="submission" date="2021-02" db="EMBL/GenBank/DDBJ databases">
        <title>Psilocybe cubensis genome.</title>
        <authorList>
            <person name="Mckernan K.J."/>
            <person name="Crawford S."/>
            <person name="Trippe A."/>
            <person name="Kane L.T."/>
            <person name="Mclaughlin S."/>
        </authorList>
    </citation>
    <scope>NUCLEOTIDE SEQUENCE [LARGE SCALE GENOMIC DNA]</scope>
    <source>
        <strain evidence="2">MGC-MH-2018</strain>
    </source>
</reference>
<feature type="region of interest" description="Disordered" evidence="1">
    <location>
        <begin position="1"/>
        <end position="31"/>
    </location>
</feature>
<dbReference type="EMBL" id="JAFIQS010000010">
    <property type="protein sequence ID" value="KAG5165040.1"/>
    <property type="molecule type" value="Genomic_DNA"/>
</dbReference>
<gene>
    <name evidence="2" type="ORF">JR316_009734</name>
</gene>
<comment type="caution">
    <text evidence="2">The sequence shown here is derived from an EMBL/GenBank/DDBJ whole genome shotgun (WGS) entry which is preliminary data.</text>
</comment>
<protein>
    <submittedName>
        <fullName evidence="2">Uncharacterized protein</fullName>
    </submittedName>
</protein>
<organism evidence="2">
    <name type="scientific">Psilocybe cubensis</name>
    <name type="common">Psychedelic mushroom</name>
    <name type="synonym">Stropharia cubensis</name>
    <dbReference type="NCBI Taxonomy" id="181762"/>
    <lineage>
        <taxon>Eukaryota</taxon>
        <taxon>Fungi</taxon>
        <taxon>Dikarya</taxon>
        <taxon>Basidiomycota</taxon>
        <taxon>Agaricomycotina</taxon>
        <taxon>Agaricomycetes</taxon>
        <taxon>Agaricomycetidae</taxon>
        <taxon>Agaricales</taxon>
        <taxon>Agaricineae</taxon>
        <taxon>Strophariaceae</taxon>
        <taxon>Psilocybe</taxon>
    </lineage>
</organism>
<name>A0A8H7XNU0_PSICU</name>
<feature type="compositionally biased region" description="Basic and acidic residues" evidence="1">
    <location>
        <begin position="1"/>
        <end position="13"/>
    </location>
</feature>
<accession>A0A8H7XNU0</accession>